<dbReference type="EMBL" id="ML996088">
    <property type="protein sequence ID" value="KAF2151190.1"/>
    <property type="molecule type" value="Genomic_DNA"/>
</dbReference>
<keyword evidence="2" id="KW-0812">Transmembrane</keyword>
<feature type="compositionally biased region" description="Basic and acidic residues" evidence="1">
    <location>
        <begin position="23"/>
        <end position="39"/>
    </location>
</feature>
<comment type="caution">
    <text evidence="3">The sequence shown here is derived from an EMBL/GenBank/DDBJ whole genome shotgun (WGS) entry which is preliminary data.</text>
</comment>
<name>A0A9P4IZ81_9PEZI</name>
<keyword evidence="2" id="KW-0472">Membrane</keyword>
<reference evidence="3" key="1">
    <citation type="journal article" date="2020" name="Stud. Mycol.">
        <title>101 Dothideomycetes genomes: a test case for predicting lifestyles and emergence of pathogens.</title>
        <authorList>
            <person name="Haridas S."/>
            <person name="Albert R."/>
            <person name="Binder M."/>
            <person name="Bloem J."/>
            <person name="Labutti K."/>
            <person name="Salamov A."/>
            <person name="Andreopoulos B."/>
            <person name="Baker S."/>
            <person name="Barry K."/>
            <person name="Bills G."/>
            <person name="Bluhm B."/>
            <person name="Cannon C."/>
            <person name="Castanera R."/>
            <person name="Culley D."/>
            <person name="Daum C."/>
            <person name="Ezra D."/>
            <person name="Gonzalez J."/>
            <person name="Henrissat B."/>
            <person name="Kuo A."/>
            <person name="Liang C."/>
            <person name="Lipzen A."/>
            <person name="Lutzoni F."/>
            <person name="Magnuson J."/>
            <person name="Mondo S."/>
            <person name="Nolan M."/>
            <person name="Ohm R."/>
            <person name="Pangilinan J."/>
            <person name="Park H.-J."/>
            <person name="Ramirez L."/>
            <person name="Alfaro M."/>
            <person name="Sun H."/>
            <person name="Tritt A."/>
            <person name="Yoshinaga Y."/>
            <person name="Zwiers L.-H."/>
            <person name="Turgeon B."/>
            <person name="Goodwin S."/>
            <person name="Spatafora J."/>
            <person name="Crous P."/>
            <person name="Grigoriev I."/>
        </authorList>
    </citation>
    <scope>NUCLEOTIDE SEQUENCE</scope>
    <source>
        <strain evidence="3">CBS 260.36</strain>
    </source>
</reference>
<protein>
    <submittedName>
        <fullName evidence="3">Uncharacterized protein</fullName>
    </submittedName>
</protein>
<keyword evidence="4" id="KW-1185">Reference proteome</keyword>
<feature type="compositionally biased region" description="Polar residues" evidence="1">
    <location>
        <begin position="57"/>
        <end position="67"/>
    </location>
</feature>
<feature type="transmembrane region" description="Helical" evidence="2">
    <location>
        <begin position="160"/>
        <end position="179"/>
    </location>
</feature>
<organism evidence="3 4">
    <name type="scientific">Myriangium duriaei CBS 260.36</name>
    <dbReference type="NCBI Taxonomy" id="1168546"/>
    <lineage>
        <taxon>Eukaryota</taxon>
        <taxon>Fungi</taxon>
        <taxon>Dikarya</taxon>
        <taxon>Ascomycota</taxon>
        <taxon>Pezizomycotina</taxon>
        <taxon>Dothideomycetes</taxon>
        <taxon>Dothideomycetidae</taxon>
        <taxon>Myriangiales</taxon>
        <taxon>Myriangiaceae</taxon>
        <taxon>Myriangium</taxon>
    </lineage>
</organism>
<evidence type="ECO:0000313" key="4">
    <source>
        <dbReference type="Proteomes" id="UP000799439"/>
    </source>
</evidence>
<gene>
    <name evidence="3" type="ORF">K461DRAFT_269463</name>
</gene>
<evidence type="ECO:0000313" key="3">
    <source>
        <dbReference type="EMBL" id="KAF2151190.1"/>
    </source>
</evidence>
<proteinExistence type="predicted"/>
<dbReference type="Proteomes" id="UP000799439">
    <property type="component" value="Unassembled WGS sequence"/>
</dbReference>
<feature type="region of interest" description="Disordered" evidence="1">
    <location>
        <begin position="1"/>
        <end position="67"/>
    </location>
</feature>
<keyword evidence="2" id="KW-1133">Transmembrane helix</keyword>
<dbReference type="AlphaFoldDB" id="A0A9P4IZ81"/>
<evidence type="ECO:0000256" key="1">
    <source>
        <dbReference type="SAM" id="MobiDB-lite"/>
    </source>
</evidence>
<feature type="compositionally biased region" description="Polar residues" evidence="1">
    <location>
        <begin position="1"/>
        <end position="21"/>
    </location>
</feature>
<sequence>MAAIASTTHTESVANRTTSPASYKDHPYTALRSTRETKPESPPSTYHHGNFDEWTPGTRSITPSSALPTASHTRMYEAYLAPPYTPRQPTAAMCASEQDDSAAGGSRLGEVVIEMGRLGVRDAVQQETRDRRRAKRRWAGVLRYCRIVWKKTKRWPWGRIGWSLLSITWLVLAGIYFWAVH</sequence>
<evidence type="ECO:0000256" key="2">
    <source>
        <dbReference type="SAM" id="Phobius"/>
    </source>
</evidence>
<accession>A0A9P4IZ81</accession>